<evidence type="ECO:0000256" key="1">
    <source>
        <dbReference type="SAM" id="MobiDB-lite"/>
    </source>
</evidence>
<protein>
    <recommendedName>
        <fullName evidence="6">Reverse transcriptase Ty1/copia-type domain-containing protein</fullName>
    </recommendedName>
</protein>
<evidence type="ECO:0000313" key="5">
    <source>
        <dbReference type="Proteomes" id="UP000596661"/>
    </source>
</evidence>
<feature type="region of interest" description="Disordered" evidence="1">
    <location>
        <begin position="261"/>
        <end position="300"/>
    </location>
</feature>
<proteinExistence type="predicted"/>
<dbReference type="EMBL" id="UZAU01000685">
    <property type="status" value="NOT_ANNOTATED_CDS"/>
    <property type="molecule type" value="Genomic_DNA"/>
</dbReference>
<organism evidence="4 5">
    <name type="scientific">Cannabis sativa</name>
    <name type="common">Hemp</name>
    <name type="synonym">Marijuana</name>
    <dbReference type="NCBI Taxonomy" id="3483"/>
    <lineage>
        <taxon>Eukaryota</taxon>
        <taxon>Viridiplantae</taxon>
        <taxon>Streptophyta</taxon>
        <taxon>Embryophyta</taxon>
        <taxon>Tracheophyta</taxon>
        <taxon>Spermatophyta</taxon>
        <taxon>Magnoliopsida</taxon>
        <taxon>eudicotyledons</taxon>
        <taxon>Gunneridae</taxon>
        <taxon>Pentapetalae</taxon>
        <taxon>rosids</taxon>
        <taxon>fabids</taxon>
        <taxon>Rosales</taxon>
        <taxon>Cannabaceae</taxon>
        <taxon>Cannabis</taxon>
    </lineage>
</organism>
<keyword evidence="5" id="KW-1185">Reference proteome</keyword>
<accession>A0A803QBP5</accession>
<reference evidence="4" key="1">
    <citation type="submission" date="2018-11" db="EMBL/GenBank/DDBJ databases">
        <authorList>
            <person name="Grassa J C."/>
        </authorList>
    </citation>
    <scope>NUCLEOTIDE SEQUENCE [LARGE SCALE GENOMIC DNA]</scope>
</reference>
<name>A0A803QBP5_CANSA</name>
<dbReference type="AlphaFoldDB" id="A0A803QBP5"/>
<evidence type="ECO:0000313" key="4">
    <source>
        <dbReference type="EnsemblPlants" id="cds.evm.model.08.575"/>
    </source>
</evidence>
<dbReference type="Gramene" id="evm.model.08.575">
    <property type="protein sequence ID" value="cds.evm.model.08.575"/>
    <property type="gene ID" value="evm.TU.08.575"/>
</dbReference>
<feature type="domain" description="Reverse transcriptase Ty1/copia-type" evidence="3">
    <location>
        <begin position="373"/>
        <end position="447"/>
    </location>
</feature>
<evidence type="ECO:0000259" key="3">
    <source>
        <dbReference type="Pfam" id="PF07727"/>
    </source>
</evidence>
<dbReference type="InterPro" id="IPR005162">
    <property type="entry name" value="Retrotrans_gag_dom"/>
</dbReference>
<dbReference type="Proteomes" id="UP000596661">
    <property type="component" value="Chromosome 8"/>
</dbReference>
<feature type="domain" description="Retrotransposon gag" evidence="2">
    <location>
        <begin position="169"/>
        <end position="241"/>
    </location>
</feature>
<dbReference type="InterPro" id="IPR013103">
    <property type="entry name" value="RVT_2"/>
</dbReference>
<sequence>MAPRTRNSSIVAASVSEPSPPLTIISSQDISSIDATPSDVVAPPCSPPTIPSLSKMIRAHLFMFNPPTSADFPSLQNSSFLGGNFPYIGHQGQVPFSDNSLFTANHGLPRAILDRPSHDEQNFQSWKCAASINIVAKNKSFFIEGTIPRPPPNDPSRSTWDICNNMVMSWILQFVSREIAASIMFKTTACEMWTNLKDCFNQSNGPHILQLKTSIGNVKQGDNSVTTYFTQLQALWHELNEYEPNIPCTYGCTCGQSHTPSEDISPVPKPDDTSSSNSLPVTNTTPDEVPSTPRNISTTSPKRLSDYICNTTTASSTAHPNNKYVSYNRLTQHFRAAALAAHTFVEPTTYKMATKNPMLKKAMDTETDALEPNDTWIVLTLPDGHHAIDCKSVYKIKYDVDGFVDRCKARFVVKVFNQKQGIDYFHTFAPVAKFNTMKLMLAVAAINN</sequence>
<dbReference type="PANTHER" id="PTHR37610">
    <property type="entry name" value="CCHC-TYPE DOMAIN-CONTAINING PROTEIN"/>
    <property type="match status" value="1"/>
</dbReference>
<dbReference type="Pfam" id="PF03732">
    <property type="entry name" value="Retrotrans_gag"/>
    <property type="match status" value="1"/>
</dbReference>
<evidence type="ECO:0000259" key="2">
    <source>
        <dbReference type="Pfam" id="PF03732"/>
    </source>
</evidence>
<evidence type="ECO:0008006" key="6">
    <source>
        <dbReference type="Google" id="ProtNLM"/>
    </source>
</evidence>
<dbReference type="Pfam" id="PF07727">
    <property type="entry name" value="RVT_2"/>
    <property type="match status" value="1"/>
</dbReference>
<feature type="compositionally biased region" description="Polar residues" evidence="1">
    <location>
        <begin position="273"/>
        <end position="300"/>
    </location>
</feature>
<reference evidence="4" key="2">
    <citation type="submission" date="2021-03" db="UniProtKB">
        <authorList>
            <consortium name="EnsemblPlants"/>
        </authorList>
    </citation>
    <scope>IDENTIFICATION</scope>
</reference>
<dbReference type="PANTHER" id="PTHR37610:SF97">
    <property type="entry name" value="RETROTRANSPOSON GAG DOMAIN-CONTAINING PROTEIN"/>
    <property type="match status" value="1"/>
</dbReference>
<dbReference type="EnsemblPlants" id="evm.model.08.575">
    <property type="protein sequence ID" value="cds.evm.model.08.575"/>
    <property type="gene ID" value="evm.TU.08.575"/>
</dbReference>